<organism evidence="1">
    <name type="scientific">marine sediment metagenome</name>
    <dbReference type="NCBI Taxonomy" id="412755"/>
    <lineage>
        <taxon>unclassified sequences</taxon>
        <taxon>metagenomes</taxon>
        <taxon>ecological metagenomes</taxon>
    </lineage>
</organism>
<dbReference type="AlphaFoldDB" id="X1DJ50"/>
<comment type="caution">
    <text evidence="1">The sequence shown here is derived from an EMBL/GenBank/DDBJ whole genome shotgun (WGS) entry which is preliminary data.</text>
</comment>
<proteinExistence type="predicted"/>
<gene>
    <name evidence="1" type="ORF">S03H2_01545</name>
</gene>
<name>X1DJ50_9ZZZZ</name>
<evidence type="ECO:0000313" key="1">
    <source>
        <dbReference type="EMBL" id="GAH20926.1"/>
    </source>
</evidence>
<dbReference type="AntiFam" id="ANF00010">
    <property type="entry name" value="tRNA translation"/>
</dbReference>
<sequence length="69" mass="7864">MVIFLGSSTVEHPAVNRRVVGSNPTRGAKTFSALWHFAEGLLYFFIEKEGFLEFIIVYNIKIQNKCTIN</sequence>
<reference evidence="1" key="1">
    <citation type="journal article" date="2014" name="Front. Microbiol.">
        <title>High frequency of phylogenetically diverse reductive dehalogenase-homologous genes in deep subseafloor sedimentary metagenomes.</title>
        <authorList>
            <person name="Kawai M."/>
            <person name="Futagami T."/>
            <person name="Toyoda A."/>
            <person name="Takaki Y."/>
            <person name="Nishi S."/>
            <person name="Hori S."/>
            <person name="Arai W."/>
            <person name="Tsubouchi T."/>
            <person name="Morono Y."/>
            <person name="Uchiyama I."/>
            <person name="Ito T."/>
            <person name="Fujiyama A."/>
            <person name="Inagaki F."/>
            <person name="Takami H."/>
        </authorList>
    </citation>
    <scope>NUCLEOTIDE SEQUENCE</scope>
    <source>
        <strain evidence="1">Expedition CK06-06</strain>
    </source>
</reference>
<protein>
    <submittedName>
        <fullName evidence="1">Uncharacterized protein</fullName>
    </submittedName>
</protein>
<dbReference type="EMBL" id="BARU01000459">
    <property type="protein sequence ID" value="GAH20926.1"/>
    <property type="molecule type" value="Genomic_DNA"/>
</dbReference>
<accession>X1DJ50</accession>